<sequence length="184" mass="20640">MRPALATAGLVRALRPPDEILLTNDEPLRRGKYPPRLPRDLDAETDSKEVLVSDPKSACGHSKQTRKRALQRPVTRQRRGIPDTGRCAPRRPVPPISPRIKHDRISRQHLGKINPSENNSTQNTKPSVCVYGVLHTRPNCKETLQEDAAENGILRFIAGDRDGMLAEFDNFFPAKPGNMRSYGF</sequence>
<protein>
    <submittedName>
        <fullName evidence="2">Uncharacterized protein</fullName>
    </submittedName>
</protein>
<organism evidence="2 3">
    <name type="scientific">Pleurodeles waltl</name>
    <name type="common">Iberian ribbed newt</name>
    <dbReference type="NCBI Taxonomy" id="8319"/>
    <lineage>
        <taxon>Eukaryota</taxon>
        <taxon>Metazoa</taxon>
        <taxon>Chordata</taxon>
        <taxon>Craniata</taxon>
        <taxon>Vertebrata</taxon>
        <taxon>Euteleostomi</taxon>
        <taxon>Amphibia</taxon>
        <taxon>Batrachia</taxon>
        <taxon>Caudata</taxon>
        <taxon>Salamandroidea</taxon>
        <taxon>Salamandridae</taxon>
        <taxon>Pleurodelinae</taxon>
        <taxon>Pleurodeles</taxon>
    </lineage>
</organism>
<feature type="region of interest" description="Disordered" evidence="1">
    <location>
        <begin position="25"/>
        <end position="99"/>
    </location>
</feature>
<proteinExistence type="predicted"/>
<comment type="caution">
    <text evidence="2">The sequence shown here is derived from an EMBL/GenBank/DDBJ whole genome shotgun (WGS) entry which is preliminary data.</text>
</comment>
<reference evidence="2" key="1">
    <citation type="journal article" date="2022" name="bioRxiv">
        <title>Sequencing and chromosome-scale assembly of the giantPleurodeles waltlgenome.</title>
        <authorList>
            <person name="Brown T."/>
            <person name="Elewa A."/>
            <person name="Iarovenko S."/>
            <person name="Subramanian E."/>
            <person name="Araus A.J."/>
            <person name="Petzold A."/>
            <person name="Susuki M."/>
            <person name="Suzuki K.-i.T."/>
            <person name="Hayashi T."/>
            <person name="Toyoda A."/>
            <person name="Oliveira C."/>
            <person name="Osipova E."/>
            <person name="Leigh N.D."/>
            <person name="Simon A."/>
            <person name="Yun M.H."/>
        </authorList>
    </citation>
    <scope>NUCLEOTIDE SEQUENCE</scope>
    <source>
        <strain evidence="2">20211129_DDA</strain>
        <tissue evidence="2">Liver</tissue>
    </source>
</reference>
<dbReference type="AlphaFoldDB" id="A0AAV7QXV4"/>
<keyword evidence="3" id="KW-1185">Reference proteome</keyword>
<dbReference type="EMBL" id="JANPWB010000010">
    <property type="protein sequence ID" value="KAJ1145362.1"/>
    <property type="molecule type" value="Genomic_DNA"/>
</dbReference>
<evidence type="ECO:0000256" key="1">
    <source>
        <dbReference type="SAM" id="MobiDB-lite"/>
    </source>
</evidence>
<feature type="compositionally biased region" description="Basic residues" evidence="1">
    <location>
        <begin position="63"/>
        <end position="79"/>
    </location>
</feature>
<evidence type="ECO:0000313" key="3">
    <source>
        <dbReference type="Proteomes" id="UP001066276"/>
    </source>
</evidence>
<evidence type="ECO:0000313" key="2">
    <source>
        <dbReference type="EMBL" id="KAJ1145362.1"/>
    </source>
</evidence>
<name>A0AAV7QXV4_PLEWA</name>
<feature type="compositionally biased region" description="Basic and acidic residues" evidence="1">
    <location>
        <begin position="37"/>
        <end position="51"/>
    </location>
</feature>
<dbReference type="Proteomes" id="UP001066276">
    <property type="component" value="Chromosome 6"/>
</dbReference>
<accession>A0AAV7QXV4</accession>
<gene>
    <name evidence="2" type="ORF">NDU88_011651</name>
</gene>